<reference evidence="7 8" key="1">
    <citation type="submission" date="2023-07" db="EMBL/GenBank/DDBJ databases">
        <title>Sorghum-associated microbial communities from plants grown in Nebraska, USA.</title>
        <authorList>
            <person name="Schachtman D."/>
        </authorList>
    </citation>
    <scope>NUCLEOTIDE SEQUENCE [LARGE SCALE GENOMIC DNA]</scope>
    <source>
        <strain evidence="7 8">DS1307</strain>
    </source>
</reference>
<evidence type="ECO:0000259" key="6">
    <source>
        <dbReference type="PROSITE" id="PS51012"/>
    </source>
</evidence>
<feature type="transmembrane region" description="Helical" evidence="5">
    <location>
        <begin position="86"/>
        <end position="109"/>
    </location>
</feature>
<evidence type="ECO:0000256" key="5">
    <source>
        <dbReference type="RuleBase" id="RU361157"/>
    </source>
</evidence>
<evidence type="ECO:0000256" key="1">
    <source>
        <dbReference type="ARBA" id="ARBA00004141"/>
    </source>
</evidence>
<proteinExistence type="inferred from homology"/>
<feature type="transmembrane region" description="Helical" evidence="5">
    <location>
        <begin position="55"/>
        <end position="74"/>
    </location>
</feature>
<evidence type="ECO:0000256" key="4">
    <source>
        <dbReference type="ARBA" id="ARBA00023136"/>
    </source>
</evidence>
<dbReference type="Pfam" id="PF01061">
    <property type="entry name" value="ABC2_membrane"/>
    <property type="match status" value="1"/>
</dbReference>
<keyword evidence="5" id="KW-1003">Cell membrane</keyword>
<dbReference type="PIRSF" id="PIRSF006648">
    <property type="entry name" value="DrrB"/>
    <property type="match status" value="1"/>
</dbReference>
<sequence length="290" mass="32480">MTMETDMRTGILDGTARRSFGPAQYLSCLAGIMTREGVRFLNQRERFISSLVRPMLWLFVFAAGFRQVLGVSIIPPYKTYVLYEVYITPGLCGMILLFSGMQSSLSMVYDREMGNMRILLVSPFPRWFLLVSKLLAGVAVSIVQVYAFLAIAWFWSVKPPPFGYLLVLPALCLSGMMLCSLGMFLSSMIRQLENFAGIMNFVIFPMYFASSALYPLWRVQESSPLLYHICQANPFTYAVELIRFALYGQIDWLSLGVVAGFTALFLGAAILAYDPSNGLLARRQDTGGNT</sequence>
<keyword evidence="4 5" id="KW-0472">Membrane</keyword>
<feature type="transmembrane region" description="Helical" evidence="5">
    <location>
        <begin position="197"/>
        <end position="217"/>
    </location>
</feature>
<accession>A0ABT9PQ34</accession>
<dbReference type="InterPro" id="IPR047817">
    <property type="entry name" value="ABC2_TM_bact-type"/>
</dbReference>
<dbReference type="EMBL" id="JAUSRF010000003">
    <property type="protein sequence ID" value="MDP9836315.1"/>
    <property type="molecule type" value="Genomic_DNA"/>
</dbReference>
<comment type="similarity">
    <text evidence="5">Belongs to the ABC-2 integral membrane protein family.</text>
</comment>
<gene>
    <name evidence="7" type="ORF">J2T09_001059</name>
</gene>
<dbReference type="InterPro" id="IPR000412">
    <property type="entry name" value="ABC_2_transport"/>
</dbReference>
<keyword evidence="5" id="KW-0813">Transport</keyword>
<dbReference type="Proteomes" id="UP001241472">
    <property type="component" value="Unassembled WGS sequence"/>
</dbReference>
<keyword evidence="8" id="KW-1185">Reference proteome</keyword>
<dbReference type="PROSITE" id="PS51012">
    <property type="entry name" value="ABC_TM2"/>
    <property type="match status" value="1"/>
</dbReference>
<dbReference type="InterPro" id="IPR051328">
    <property type="entry name" value="T7SS_ABC-Transporter"/>
</dbReference>
<name>A0ABT9PQ34_9HYPH</name>
<dbReference type="InterPro" id="IPR022403">
    <property type="entry name" value="Alc_ABC_transptr_permease"/>
</dbReference>
<keyword evidence="2 5" id="KW-0812">Transmembrane</keyword>
<evidence type="ECO:0000313" key="7">
    <source>
        <dbReference type="EMBL" id="MDP9836315.1"/>
    </source>
</evidence>
<evidence type="ECO:0000256" key="3">
    <source>
        <dbReference type="ARBA" id="ARBA00022989"/>
    </source>
</evidence>
<dbReference type="InterPro" id="IPR013525">
    <property type="entry name" value="ABC2_TM"/>
</dbReference>
<comment type="caution">
    <text evidence="7">The sequence shown here is derived from an EMBL/GenBank/DDBJ whole genome shotgun (WGS) entry which is preliminary data.</text>
</comment>
<dbReference type="PANTHER" id="PTHR43077">
    <property type="entry name" value="TRANSPORT PERMEASE YVFS-RELATED"/>
    <property type="match status" value="1"/>
</dbReference>
<keyword evidence="3 5" id="KW-1133">Transmembrane helix</keyword>
<organism evidence="7 8">
    <name type="scientific">Neorhizobium huautlense</name>
    <dbReference type="NCBI Taxonomy" id="67774"/>
    <lineage>
        <taxon>Bacteria</taxon>
        <taxon>Pseudomonadati</taxon>
        <taxon>Pseudomonadota</taxon>
        <taxon>Alphaproteobacteria</taxon>
        <taxon>Hyphomicrobiales</taxon>
        <taxon>Rhizobiaceae</taxon>
        <taxon>Rhizobium/Agrobacterium group</taxon>
        <taxon>Neorhizobium</taxon>
    </lineage>
</organism>
<evidence type="ECO:0000256" key="2">
    <source>
        <dbReference type="ARBA" id="ARBA00022692"/>
    </source>
</evidence>
<dbReference type="PANTHER" id="PTHR43077:SF10">
    <property type="entry name" value="TRANSPORT PERMEASE PROTEIN"/>
    <property type="match status" value="1"/>
</dbReference>
<feature type="transmembrane region" description="Helical" evidence="5">
    <location>
        <begin position="162"/>
        <end position="185"/>
    </location>
</feature>
<comment type="subcellular location">
    <subcellularLocation>
        <location evidence="5">Cell inner membrane</location>
        <topology evidence="5">Multi-pass membrane protein</topology>
    </subcellularLocation>
    <subcellularLocation>
        <location evidence="1">Membrane</location>
        <topology evidence="1">Multi-pass membrane protein</topology>
    </subcellularLocation>
</comment>
<feature type="transmembrane region" description="Helical" evidence="5">
    <location>
        <begin position="130"/>
        <end position="156"/>
    </location>
</feature>
<evidence type="ECO:0000313" key="8">
    <source>
        <dbReference type="Proteomes" id="UP001241472"/>
    </source>
</evidence>
<feature type="transmembrane region" description="Helical" evidence="5">
    <location>
        <begin position="252"/>
        <end position="273"/>
    </location>
</feature>
<dbReference type="NCBIfam" id="TIGR03861">
    <property type="entry name" value="phenyl_ABC_PedC"/>
    <property type="match status" value="1"/>
</dbReference>
<protein>
    <recommendedName>
        <fullName evidence="5">Transport permease protein</fullName>
    </recommendedName>
</protein>
<feature type="domain" description="ABC transmembrane type-2" evidence="6">
    <location>
        <begin position="45"/>
        <end position="276"/>
    </location>
</feature>